<evidence type="ECO:0008006" key="4">
    <source>
        <dbReference type="Google" id="ProtNLM"/>
    </source>
</evidence>
<organism evidence="2 3">
    <name type="scientific">Thermovenabulum gondwanense</name>
    <dbReference type="NCBI Taxonomy" id="520767"/>
    <lineage>
        <taxon>Bacteria</taxon>
        <taxon>Bacillati</taxon>
        <taxon>Bacillota</taxon>
        <taxon>Clostridia</taxon>
        <taxon>Thermosediminibacterales</taxon>
        <taxon>Thermosediminibacteraceae</taxon>
        <taxon>Thermovenabulum</taxon>
    </lineage>
</organism>
<dbReference type="EMBL" id="LOHZ01000045">
    <property type="protein sequence ID" value="KYO63973.1"/>
    <property type="molecule type" value="Genomic_DNA"/>
</dbReference>
<dbReference type="Proteomes" id="UP000075737">
    <property type="component" value="Unassembled WGS sequence"/>
</dbReference>
<dbReference type="AlphaFoldDB" id="A0A162M4T4"/>
<dbReference type="Pfam" id="PF12670">
    <property type="entry name" value="DUF3792"/>
    <property type="match status" value="1"/>
</dbReference>
<feature type="transmembrane region" description="Helical" evidence="1">
    <location>
        <begin position="20"/>
        <end position="41"/>
    </location>
</feature>
<evidence type="ECO:0000256" key="1">
    <source>
        <dbReference type="SAM" id="Phobius"/>
    </source>
</evidence>
<sequence length="127" mass="13747">MKITVKRSPLLDTRKVLSGILLAFLLTIIFLLLFSVIIYFSSIAEEFISKLAVIVMALSIAVSSFITSRGIESKGWLNGGLIGLLYTAAIIIIKILFYKEDITASSLFDVLFGFLIGAISGAIGVNI</sequence>
<evidence type="ECO:0000313" key="3">
    <source>
        <dbReference type="Proteomes" id="UP000075737"/>
    </source>
</evidence>
<feature type="transmembrane region" description="Helical" evidence="1">
    <location>
        <begin position="79"/>
        <end position="98"/>
    </location>
</feature>
<feature type="transmembrane region" description="Helical" evidence="1">
    <location>
        <begin position="104"/>
        <end position="125"/>
    </location>
</feature>
<evidence type="ECO:0000313" key="2">
    <source>
        <dbReference type="EMBL" id="KYO63973.1"/>
    </source>
</evidence>
<keyword evidence="1" id="KW-1133">Transmembrane helix</keyword>
<dbReference type="NCBIfam" id="TIGR04086">
    <property type="entry name" value="TIGR04086_membr"/>
    <property type="match status" value="1"/>
</dbReference>
<dbReference type="STRING" id="520767.ATZ99_22160"/>
<feature type="transmembrane region" description="Helical" evidence="1">
    <location>
        <begin position="47"/>
        <end position="67"/>
    </location>
</feature>
<dbReference type="OrthoDB" id="2086722at2"/>
<gene>
    <name evidence="2" type="ORF">ATZ99_22160</name>
</gene>
<proteinExistence type="predicted"/>
<keyword evidence="3" id="KW-1185">Reference proteome</keyword>
<dbReference type="RefSeq" id="WP_068749308.1">
    <property type="nucleotide sequence ID" value="NZ_LOHZ01000045.1"/>
</dbReference>
<keyword evidence="1" id="KW-0472">Membrane</keyword>
<reference evidence="2 3" key="1">
    <citation type="submission" date="2015-12" db="EMBL/GenBank/DDBJ databases">
        <title>Draft genome of Thermovenabulum gondwanense isolated from a red thermophilic microbial mat colonisisng an outflow channel of a bore well.</title>
        <authorList>
            <person name="Patel B.K."/>
        </authorList>
    </citation>
    <scope>NUCLEOTIDE SEQUENCE [LARGE SCALE GENOMIC DNA]</scope>
    <source>
        <strain evidence="2 3">R270</strain>
    </source>
</reference>
<comment type="caution">
    <text evidence="2">The sequence shown here is derived from an EMBL/GenBank/DDBJ whole genome shotgun (WGS) entry which is preliminary data.</text>
</comment>
<name>A0A162M4T4_9FIRM</name>
<keyword evidence="1" id="KW-0812">Transmembrane</keyword>
<protein>
    <recommendedName>
        <fullName evidence="4">TIGR04086 family membrane protein</fullName>
    </recommendedName>
</protein>
<accession>A0A162M4T4</accession>
<dbReference type="InterPro" id="IPR023804">
    <property type="entry name" value="DUF3792_TM"/>
</dbReference>